<dbReference type="RefSeq" id="WP_226385764.1">
    <property type="nucleotide sequence ID" value="NZ_JADCKA010000015.1"/>
</dbReference>
<feature type="domain" description="Cation efflux protein cytoplasmic" evidence="9">
    <location>
        <begin position="227"/>
        <end position="303"/>
    </location>
</feature>
<dbReference type="EMBL" id="JADCKA010000015">
    <property type="protein sequence ID" value="MBE5036118.1"/>
    <property type="molecule type" value="Genomic_DNA"/>
</dbReference>
<gene>
    <name evidence="10" type="ORF">INF20_07515</name>
</gene>
<dbReference type="PANTHER" id="PTHR43840:SF50">
    <property type="entry name" value="MANGANESE EFFLUX SYSTEM PROTEIN MNES"/>
    <property type="match status" value="1"/>
</dbReference>
<keyword evidence="11" id="KW-1185">Reference proteome</keyword>
<dbReference type="Pfam" id="PF16916">
    <property type="entry name" value="ZT_dimer"/>
    <property type="match status" value="1"/>
</dbReference>
<feature type="domain" description="Cation efflux protein transmembrane" evidence="8">
    <location>
        <begin position="32"/>
        <end position="223"/>
    </location>
</feature>
<dbReference type="SUPFAM" id="SSF160240">
    <property type="entry name" value="Cation efflux protein cytoplasmic domain-like"/>
    <property type="match status" value="1"/>
</dbReference>
<protein>
    <submittedName>
        <fullName evidence="10">Cation transporter</fullName>
    </submittedName>
</protein>
<comment type="subcellular location">
    <subcellularLocation>
        <location evidence="1">Membrane</location>
        <topology evidence="1">Multi-pass membrane protein</topology>
    </subcellularLocation>
</comment>
<keyword evidence="5 7" id="KW-1133">Transmembrane helix</keyword>
<feature type="transmembrane region" description="Helical" evidence="7">
    <location>
        <begin position="174"/>
        <end position="191"/>
    </location>
</feature>
<dbReference type="SUPFAM" id="SSF161111">
    <property type="entry name" value="Cation efflux protein transmembrane domain-like"/>
    <property type="match status" value="1"/>
</dbReference>
<reference evidence="10 11" key="1">
    <citation type="submission" date="2020-10" db="EMBL/GenBank/DDBJ databases">
        <title>ChiBAC.</title>
        <authorList>
            <person name="Zenner C."/>
            <person name="Hitch T.C.A."/>
            <person name="Clavel T."/>
        </authorList>
    </citation>
    <scope>NUCLEOTIDE SEQUENCE [LARGE SCALE GENOMIC DNA]</scope>
    <source>
        <strain evidence="10 11">DSM 108706</strain>
    </source>
</reference>
<evidence type="ECO:0000256" key="1">
    <source>
        <dbReference type="ARBA" id="ARBA00004141"/>
    </source>
</evidence>
<feature type="transmembrane region" description="Helical" evidence="7">
    <location>
        <begin position="197"/>
        <end position="215"/>
    </location>
</feature>
<feature type="transmembrane region" description="Helical" evidence="7">
    <location>
        <begin position="129"/>
        <end position="153"/>
    </location>
</feature>
<dbReference type="InterPro" id="IPR050291">
    <property type="entry name" value="CDF_Transporter"/>
</dbReference>
<dbReference type="NCBIfam" id="TIGR01297">
    <property type="entry name" value="CDF"/>
    <property type="match status" value="1"/>
</dbReference>
<evidence type="ECO:0000259" key="8">
    <source>
        <dbReference type="Pfam" id="PF01545"/>
    </source>
</evidence>
<evidence type="ECO:0000259" key="9">
    <source>
        <dbReference type="Pfam" id="PF16916"/>
    </source>
</evidence>
<sequence>MNEFLYKLFIKDHNNVKDVKVREGYGKLAGAVGFVSNTIISVAKIIVGVITSSIAVIADGINNLTDAASSVVTLVGFRLAALPEDKEHPYGHARIEYLAGLIVSIIVLFAGFSLGKSSIEKIINPQETYFSYATVAVLAMAIIVKIWQAYFNYSTGKKIDSATIKATAADSRNDAIATSMVLISVIIYRFTGVDLDGYLGLAVAIFIIISGISLIKETSSPLLGEAPDPELIENIAKDVLAYDGVLGIHDLVVHNYGPGKVFASIHIEVDADTDIMESHDLVDTIEKEVGEKTGIYFVAHMDPVKTNDPVIQKVYEPICHCVSSFTGLRHVHDMRCVPGKTHTNIIFDIIVEADCSASEEEINRAVDMTVKDIDPTYNVVITFDKAYTNL</sequence>
<dbReference type="InterPro" id="IPR027469">
    <property type="entry name" value="Cation_efflux_TMD_sf"/>
</dbReference>
<evidence type="ECO:0000256" key="4">
    <source>
        <dbReference type="ARBA" id="ARBA00022692"/>
    </source>
</evidence>
<evidence type="ECO:0000313" key="10">
    <source>
        <dbReference type="EMBL" id="MBE5036118.1"/>
    </source>
</evidence>
<proteinExistence type="inferred from homology"/>
<dbReference type="Gene3D" id="3.30.70.1350">
    <property type="entry name" value="Cation efflux protein, cytoplasmic domain"/>
    <property type="match status" value="1"/>
</dbReference>
<dbReference type="InterPro" id="IPR036837">
    <property type="entry name" value="Cation_efflux_CTD_sf"/>
</dbReference>
<feature type="transmembrane region" description="Helical" evidence="7">
    <location>
        <begin position="95"/>
        <end position="114"/>
    </location>
</feature>
<evidence type="ECO:0000313" key="11">
    <source>
        <dbReference type="Proteomes" id="UP001516588"/>
    </source>
</evidence>
<dbReference type="InterPro" id="IPR027470">
    <property type="entry name" value="Cation_efflux_CTD"/>
</dbReference>
<dbReference type="Pfam" id="PF01545">
    <property type="entry name" value="Cation_efflux"/>
    <property type="match status" value="1"/>
</dbReference>
<dbReference type="PANTHER" id="PTHR43840">
    <property type="entry name" value="MITOCHONDRIAL METAL TRANSPORTER 1-RELATED"/>
    <property type="match status" value="1"/>
</dbReference>
<evidence type="ECO:0000256" key="3">
    <source>
        <dbReference type="ARBA" id="ARBA00022448"/>
    </source>
</evidence>
<dbReference type="InterPro" id="IPR002524">
    <property type="entry name" value="Cation_efflux"/>
</dbReference>
<comment type="caution">
    <text evidence="10">The sequence shown here is derived from an EMBL/GenBank/DDBJ whole genome shotgun (WGS) entry which is preliminary data.</text>
</comment>
<organism evidence="10 11">
    <name type="scientific">Gallibacter intestinalis</name>
    <dbReference type="NCBI Taxonomy" id="2779356"/>
    <lineage>
        <taxon>Bacteria</taxon>
        <taxon>Bacillati</taxon>
        <taxon>Bacillota</taxon>
        <taxon>Clostridia</taxon>
        <taxon>Eubacteriales</taxon>
        <taxon>Eubacteriaceae</taxon>
        <taxon>Gallibacter</taxon>
    </lineage>
</organism>
<accession>A0ABR9QZ33</accession>
<keyword evidence="6 7" id="KW-0472">Membrane</keyword>
<evidence type="ECO:0000256" key="2">
    <source>
        <dbReference type="ARBA" id="ARBA00008114"/>
    </source>
</evidence>
<keyword evidence="4 7" id="KW-0812">Transmembrane</keyword>
<name>A0ABR9QZ33_9FIRM</name>
<comment type="similarity">
    <text evidence="2">Belongs to the cation diffusion facilitator (CDF) transporter (TC 2.A.4) family.</text>
</comment>
<dbReference type="InterPro" id="IPR058533">
    <property type="entry name" value="Cation_efflux_TM"/>
</dbReference>
<dbReference type="Gene3D" id="1.20.1510.10">
    <property type="entry name" value="Cation efflux protein transmembrane domain"/>
    <property type="match status" value="1"/>
</dbReference>
<keyword evidence="3" id="KW-0813">Transport</keyword>
<evidence type="ECO:0000256" key="7">
    <source>
        <dbReference type="SAM" id="Phobius"/>
    </source>
</evidence>
<evidence type="ECO:0000256" key="6">
    <source>
        <dbReference type="ARBA" id="ARBA00023136"/>
    </source>
</evidence>
<evidence type="ECO:0000256" key="5">
    <source>
        <dbReference type="ARBA" id="ARBA00022989"/>
    </source>
</evidence>
<dbReference type="Proteomes" id="UP001516588">
    <property type="component" value="Unassembled WGS sequence"/>
</dbReference>